<keyword evidence="1" id="KW-0175">Coiled coil</keyword>
<protein>
    <recommendedName>
        <fullName evidence="3">Protein kinase domain-containing protein</fullName>
    </recommendedName>
</protein>
<feature type="compositionally biased region" description="Basic and acidic residues" evidence="2">
    <location>
        <begin position="729"/>
        <end position="740"/>
    </location>
</feature>
<feature type="compositionally biased region" description="Polar residues" evidence="2">
    <location>
        <begin position="707"/>
        <end position="727"/>
    </location>
</feature>
<evidence type="ECO:0000256" key="2">
    <source>
        <dbReference type="SAM" id="MobiDB-lite"/>
    </source>
</evidence>
<comment type="caution">
    <text evidence="4">The sequence shown here is derived from an EMBL/GenBank/DDBJ whole genome shotgun (WGS) entry which is preliminary data.</text>
</comment>
<dbReference type="PANTHER" id="PTHR46562:SF1">
    <property type="entry name" value="SERINE_THREONINE-PROTEIN KINASE ULK4"/>
    <property type="match status" value="1"/>
</dbReference>
<accession>A0ABQ9XKZ8</accession>
<dbReference type="PANTHER" id="PTHR46562">
    <property type="entry name" value="SERINE/THREONINE-KINASE ULK4-LIKE PROTEIN-RELATED"/>
    <property type="match status" value="1"/>
</dbReference>
<dbReference type="InterPro" id="IPR011009">
    <property type="entry name" value="Kinase-like_dom_sf"/>
</dbReference>
<feature type="coiled-coil region" evidence="1">
    <location>
        <begin position="1063"/>
        <end position="1115"/>
    </location>
</feature>
<dbReference type="SMART" id="SM00220">
    <property type="entry name" value="S_TKc"/>
    <property type="match status" value="1"/>
</dbReference>
<dbReference type="Pfam" id="PF00069">
    <property type="entry name" value="Pkinase"/>
    <property type="match status" value="1"/>
</dbReference>
<reference evidence="4 5" key="1">
    <citation type="journal article" date="2022" name="bioRxiv">
        <title>Genomics of Preaxostyla Flagellates Illuminates Evolutionary Transitions and the Path Towards Mitochondrial Loss.</title>
        <authorList>
            <person name="Novak L.V.F."/>
            <person name="Treitli S.C."/>
            <person name="Pyrih J."/>
            <person name="Halakuc P."/>
            <person name="Pipaliya S.V."/>
            <person name="Vacek V."/>
            <person name="Brzon O."/>
            <person name="Soukal P."/>
            <person name="Eme L."/>
            <person name="Dacks J.B."/>
            <person name="Karnkowska A."/>
            <person name="Elias M."/>
            <person name="Hampl V."/>
        </authorList>
    </citation>
    <scope>NUCLEOTIDE SEQUENCE [LARGE SCALE GENOMIC DNA]</scope>
    <source>
        <strain evidence="4">NAU3</strain>
        <tissue evidence="4">Gut</tissue>
    </source>
</reference>
<evidence type="ECO:0000256" key="1">
    <source>
        <dbReference type="SAM" id="Coils"/>
    </source>
</evidence>
<name>A0ABQ9XKZ8_9EUKA</name>
<feature type="compositionally biased region" description="Polar residues" evidence="2">
    <location>
        <begin position="602"/>
        <end position="616"/>
    </location>
</feature>
<feature type="domain" description="Protein kinase" evidence="3">
    <location>
        <begin position="736"/>
        <end position="1027"/>
    </location>
</feature>
<feature type="region of interest" description="Disordered" evidence="2">
    <location>
        <begin position="579"/>
        <end position="616"/>
    </location>
</feature>
<feature type="region of interest" description="Disordered" evidence="2">
    <location>
        <begin position="1116"/>
        <end position="1154"/>
    </location>
</feature>
<dbReference type="EMBL" id="JARBJD010000100">
    <property type="protein sequence ID" value="KAK2952696.1"/>
    <property type="molecule type" value="Genomic_DNA"/>
</dbReference>
<dbReference type="Proteomes" id="UP001281761">
    <property type="component" value="Unassembled WGS sequence"/>
</dbReference>
<evidence type="ECO:0000313" key="5">
    <source>
        <dbReference type="Proteomes" id="UP001281761"/>
    </source>
</evidence>
<feature type="region of interest" description="Disordered" evidence="2">
    <location>
        <begin position="706"/>
        <end position="796"/>
    </location>
</feature>
<gene>
    <name evidence="4" type="ORF">BLNAU_12345</name>
</gene>
<dbReference type="Gene3D" id="1.10.510.10">
    <property type="entry name" value="Transferase(Phosphotransferase) domain 1"/>
    <property type="match status" value="1"/>
</dbReference>
<sequence length="1339" mass="149644">MMAWKSSFFSSLSENSESVQRIDEQELDRLGGWRRAVLLIDEICIMCRGQEDNLIQSVVTELVDNGVISKLTRVLTKIIVIPDANANTRHHHTRPPDTQFSQQNSQPFFSYLRENDKADQISTPLTPTPPKQTSPFLALTNTLLSLLSFNAQAVITAHQDEHVQNYPSLHTIVFAILFASPRSITQQFPITSVPLTHQLSLFPPPKPNLSDNHALQEVLTLSLAGIPSSSDEISSRDLVSLHPCTDCSYCLNAWKHRTGVADLEDESIPTFPLSSVPSSNCVNWRAIWYPRVTLKSSLSSQTRSPFLPRLIFIIPFLLLDQVNLSSFLPPALFDHPSFAPTNPFYLIFTPFLKHRLSDHALSSSLLEFLLTLLPQNHSSEETRHGILLLFVYPFMVMQFAQRVRTIEMEGMEERRLEEQSFREEMARVEQNWVGNLKDKGKEEIMLDFVEWRLARFDCHSVATVQTINNHSHTRTVSFTHNSLLELPEVKGVGMVDVLEWLCRDEYILELCDAVSEALDEDGTLEADLEKWCSKTSEIQEQLLVDLKQRNAQTRLDAEQQRQEEWEFFVKSRAEEEESKAQKATVVSIDSPPTQPSHIRGSSPWQTDSPLFSTSQHSPASISRSFLSLQMASTSWMPPFPSTTPQPRSINHSLSAQRFMFEAGSPSTMSDSTPPLISLKIMSRSPATSEESSEAEQSIPTIFHSLHKSSSGKQTVPTAQSPKSTQSPPHEPKQPIFEELHCSPTDSHQLLFNTPPFPHSLLSAATSSSLPRPTPRPPSRQSPTLRPSGKEVETDTLGSFELVGIDEIEAVDTGHFNASSPFSSSPFTASLSRFSVSVPSDTATISFLPQNSPSDTQSLGLGMSTALPLFGMIADIENDEKHNSGERDQRCDENNEPRWELPIRPKWVGPVDVRVCDLGAAESEDVSSTRSVISQLYVSPERMDSETGRATCSSDVWALGIVLHWLLFGEPPFKSKSLLKLGREISSFQVSMIGESCGGEERALLMRMLDPNPATRVTSSQLCSFGVFRGLVNTPAGVWKLKDVDEEALSNKLDRMGLEHESEKQRLLAEIVRLEKARQELENEKWTQQQRAKEVLKKEREKVHGLERELADLKSRVIQPSTRPVHPVEQSISTTTPLPSHPQPAPRTPHPQPRRSQIGAAAIELVNQLDYEISGNVIRKLQESDSSIISIEFGAVVARLSLTIRKGWNGDISVGIISSNLSNEAFATYFPKLKGGAGWDLQYAFRSAAQNKKERHHRSACLAGRAGQRVVLEADGREGKRTLKLSQDGETQPVFFTNIPVPFRFAVNIWTPTDSVEIESVEVMDEPQMVGGTKSVKMDE</sequence>
<evidence type="ECO:0000313" key="4">
    <source>
        <dbReference type="EMBL" id="KAK2952696.1"/>
    </source>
</evidence>
<dbReference type="InterPro" id="IPR000719">
    <property type="entry name" value="Prot_kinase_dom"/>
</dbReference>
<organism evidence="4 5">
    <name type="scientific">Blattamonas nauphoetae</name>
    <dbReference type="NCBI Taxonomy" id="2049346"/>
    <lineage>
        <taxon>Eukaryota</taxon>
        <taxon>Metamonada</taxon>
        <taxon>Preaxostyla</taxon>
        <taxon>Oxymonadida</taxon>
        <taxon>Blattamonas</taxon>
    </lineage>
</organism>
<evidence type="ECO:0000259" key="3">
    <source>
        <dbReference type="PROSITE" id="PS50011"/>
    </source>
</evidence>
<dbReference type="PROSITE" id="PS50011">
    <property type="entry name" value="PROTEIN_KINASE_DOM"/>
    <property type="match status" value="1"/>
</dbReference>
<keyword evidence="5" id="KW-1185">Reference proteome</keyword>
<proteinExistence type="predicted"/>
<feature type="compositionally biased region" description="Low complexity" evidence="2">
    <location>
        <begin position="758"/>
        <end position="770"/>
    </location>
</feature>
<dbReference type="SUPFAM" id="SSF56112">
    <property type="entry name" value="Protein kinase-like (PK-like)"/>
    <property type="match status" value="1"/>
</dbReference>
<dbReference type="InterPro" id="IPR044591">
    <property type="entry name" value="RUK"/>
</dbReference>
<feature type="compositionally biased region" description="Pro residues" evidence="2">
    <location>
        <begin position="1138"/>
        <end position="1150"/>
    </location>
</feature>